<keyword evidence="3" id="KW-1185">Reference proteome</keyword>
<dbReference type="EMBL" id="JAEFBJ010000012">
    <property type="protein sequence ID" value="KAG7546654.1"/>
    <property type="molecule type" value="Genomic_DNA"/>
</dbReference>
<feature type="region of interest" description="Disordered" evidence="1">
    <location>
        <begin position="80"/>
        <end position="106"/>
    </location>
</feature>
<evidence type="ECO:0000313" key="3">
    <source>
        <dbReference type="Proteomes" id="UP000694251"/>
    </source>
</evidence>
<evidence type="ECO:0000313" key="2">
    <source>
        <dbReference type="EMBL" id="KAG7546654.1"/>
    </source>
</evidence>
<gene>
    <name evidence="2" type="ORF">ISN44_As12g019900</name>
</gene>
<protein>
    <submittedName>
        <fullName evidence="2">Uncharacterized protein</fullName>
    </submittedName>
</protein>
<comment type="caution">
    <text evidence="2">The sequence shown here is derived from an EMBL/GenBank/DDBJ whole genome shotgun (WGS) entry which is preliminary data.</text>
</comment>
<dbReference type="PANTHER" id="PTHR35131:SF1">
    <property type="entry name" value="EXPRESSED PROTEIN"/>
    <property type="match status" value="1"/>
</dbReference>
<name>A0A8T1YKU9_ARASU</name>
<proteinExistence type="predicted"/>
<dbReference type="OrthoDB" id="783264at2759"/>
<accession>A0A8T1YKU9</accession>
<dbReference type="PANTHER" id="PTHR35131">
    <property type="entry name" value="EXPRESSED PROTEIN"/>
    <property type="match status" value="1"/>
</dbReference>
<sequence>MTNQQKPSYKRDNTFSTTLASSISITLHYHFSLKKTQKLLTKLSLSMAAPIAIGTRGTIGSLVRKEIDYFKNFTTCHPQFDPRRGNSEENTDTFQQRRERSSSRLSSWFSKTNWRKKKRQTRGGAGKFLPSMCAAVEVSGENRVPGFNYRILKSDHEKGLRV</sequence>
<dbReference type="AlphaFoldDB" id="A0A8T1YKU9"/>
<dbReference type="Proteomes" id="UP000694251">
    <property type="component" value="Chromosome 12"/>
</dbReference>
<evidence type="ECO:0000256" key="1">
    <source>
        <dbReference type="SAM" id="MobiDB-lite"/>
    </source>
</evidence>
<organism evidence="2 3">
    <name type="scientific">Arabidopsis suecica</name>
    <name type="common">Swedish thale-cress</name>
    <name type="synonym">Cardaminopsis suecica</name>
    <dbReference type="NCBI Taxonomy" id="45249"/>
    <lineage>
        <taxon>Eukaryota</taxon>
        <taxon>Viridiplantae</taxon>
        <taxon>Streptophyta</taxon>
        <taxon>Embryophyta</taxon>
        <taxon>Tracheophyta</taxon>
        <taxon>Spermatophyta</taxon>
        <taxon>Magnoliopsida</taxon>
        <taxon>eudicotyledons</taxon>
        <taxon>Gunneridae</taxon>
        <taxon>Pentapetalae</taxon>
        <taxon>rosids</taxon>
        <taxon>malvids</taxon>
        <taxon>Brassicales</taxon>
        <taxon>Brassicaceae</taxon>
        <taxon>Camelineae</taxon>
        <taxon>Arabidopsis</taxon>
    </lineage>
</organism>
<reference evidence="2 3" key="1">
    <citation type="submission" date="2020-12" db="EMBL/GenBank/DDBJ databases">
        <title>Concerted genomic and epigenomic changes stabilize Arabidopsis allopolyploids.</title>
        <authorList>
            <person name="Chen Z."/>
        </authorList>
    </citation>
    <scope>NUCLEOTIDE SEQUENCE [LARGE SCALE GENOMIC DNA]</scope>
    <source>
        <strain evidence="2">As9502</strain>
        <tissue evidence="2">Leaf</tissue>
    </source>
</reference>